<evidence type="ECO:0000313" key="3">
    <source>
        <dbReference type="EMBL" id="RSK35413.1"/>
    </source>
</evidence>
<dbReference type="RefSeq" id="WP_125428042.1">
    <property type="nucleotide sequence ID" value="NZ_RWIS01000003.1"/>
</dbReference>
<evidence type="ECO:0000256" key="2">
    <source>
        <dbReference type="SAM" id="SignalP"/>
    </source>
</evidence>
<dbReference type="AlphaFoldDB" id="A0A3R9NKL7"/>
<keyword evidence="4" id="KW-1185">Reference proteome</keyword>
<evidence type="ECO:0008006" key="5">
    <source>
        <dbReference type="Google" id="ProtNLM"/>
    </source>
</evidence>
<comment type="caution">
    <text evidence="3">The sequence shown here is derived from an EMBL/GenBank/DDBJ whole genome shotgun (WGS) entry which is preliminary data.</text>
</comment>
<dbReference type="Proteomes" id="UP000280066">
    <property type="component" value="Unassembled WGS sequence"/>
</dbReference>
<feature type="compositionally biased region" description="Basic and acidic residues" evidence="1">
    <location>
        <begin position="74"/>
        <end position="103"/>
    </location>
</feature>
<gene>
    <name evidence="3" type="ORF">EI290_06875</name>
</gene>
<feature type="chain" id="PRO_5018630198" description="DUF4148 domain-containing protein" evidence="2">
    <location>
        <begin position="21"/>
        <end position="103"/>
    </location>
</feature>
<name>A0A3R9NKL7_9BACT</name>
<proteinExistence type="predicted"/>
<keyword evidence="2" id="KW-0732">Signal</keyword>
<feature type="compositionally biased region" description="Low complexity" evidence="1">
    <location>
        <begin position="46"/>
        <end position="67"/>
    </location>
</feature>
<feature type="signal peptide" evidence="2">
    <location>
        <begin position="1"/>
        <end position="20"/>
    </location>
</feature>
<reference evidence="3 4" key="1">
    <citation type="submission" date="2018-12" db="EMBL/GenBank/DDBJ databases">
        <authorList>
            <person name="Feng G."/>
            <person name="Zhu H."/>
        </authorList>
    </citation>
    <scope>NUCLEOTIDE SEQUENCE [LARGE SCALE GENOMIC DNA]</scope>
    <source>
        <strain evidence="3 4">9PBR-2</strain>
    </source>
</reference>
<sequence length="103" mass="11338">MKTSALIAAFALSVLTSVSAAAQVAPRRPDQARIRQGVRSGQLTPAEAARAQKQQADARQARQAARADGVVTPTERKVVRHEERQADRVLYRQKHDGQTRVVR</sequence>
<evidence type="ECO:0000256" key="1">
    <source>
        <dbReference type="SAM" id="MobiDB-lite"/>
    </source>
</evidence>
<organism evidence="3 4">
    <name type="scientific">Hymenobacter metallilatus</name>
    <dbReference type="NCBI Taxonomy" id="2493666"/>
    <lineage>
        <taxon>Bacteria</taxon>
        <taxon>Pseudomonadati</taxon>
        <taxon>Bacteroidota</taxon>
        <taxon>Cytophagia</taxon>
        <taxon>Cytophagales</taxon>
        <taxon>Hymenobacteraceae</taxon>
        <taxon>Hymenobacter</taxon>
    </lineage>
</organism>
<evidence type="ECO:0000313" key="4">
    <source>
        <dbReference type="Proteomes" id="UP000280066"/>
    </source>
</evidence>
<feature type="region of interest" description="Disordered" evidence="1">
    <location>
        <begin position="21"/>
        <end position="103"/>
    </location>
</feature>
<protein>
    <recommendedName>
        <fullName evidence="5">DUF4148 domain-containing protein</fullName>
    </recommendedName>
</protein>
<dbReference type="EMBL" id="RWIS01000003">
    <property type="protein sequence ID" value="RSK35413.1"/>
    <property type="molecule type" value="Genomic_DNA"/>
</dbReference>
<accession>A0A3R9NKL7</accession>
<dbReference type="OrthoDB" id="886826at2"/>